<dbReference type="NCBIfam" id="TIGR00229">
    <property type="entry name" value="sensory_box"/>
    <property type="match status" value="1"/>
</dbReference>
<dbReference type="PROSITE" id="PS50113">
    <property type="entry name" value="PAC"/>
    <property type="match status" value="2"/>
</dbReference>
<dbReference type="InterPro" id="IPR000014">
    <property type="entry name" value="PAS"/>
</dbReference>
<dbReference type="PRINTS" id="PR00344">
    <property type="entry name" value="BCTRLSENSOR"/>
</dbReference>
<dbReference type="PANTHER" id="PTHR43304">
    <property type="entry name" value="PHYTOCHROME-LIKE PROTEIN CPH1"/>
    <property type="match status" value="1"/>
</dbReference>
<dbReference type="InterPro" id="IPR003594">
    <property type="entry name" value="HATPase_dom"/>
</dbReference>
<evidence type="ECO:0000256" key="3">
    <source>
        <dbReference type="ARBA" id="ARBA00022553"/>
    </source>
</evidence>
<feature type="domain" description="Response regulatory" evidence="7">
    <location>
        <begin position="649"/>
        <end position="765"/>
    </location>
</feature>
<feature type="domain" description="PAC" evidence="9">
    <location>
        <begin position="340"/>
        <end position="392"/>
    </location>
</feature>
<evidence type="ECO:0000313" key="10">
    <source>
        <dbReference type="EMBL" id="KKO07011.1"/>
    </source>
</evidence>
<keyword evidence="3" id="KW-0597">Phosphoprotein</keyword>
<dbReference type="Pfam" id="PF08447">
    <property type="entry name" value="PAS_3"/>
    <property type="match status" value="2"/>
</dbReference>
<dbReference type="PROSITE" id="PS50110">
    <property type="entry name" value="RESPONSE_REGULATORY"/>
    <property type="match status" value="1"/>
</dbReference>
<dbReference type="InterPro" id="IPR003661">
    <property type="entry name" value="HisK_dim/P_dom"/>
</dbReference>
<name>A0A0F9VPG9_9ZZZZ</name>
<dbReference type="CDD" id="cd00130">
    <property type="entry name" value="PAS"/>
    <property type="match status" value="2"/>
</dbReference>
<protein>
    <recommendedName>
        <fullName evidence="2">histidine kinase</fullName>
        <ecNumber evidence="2">2.7.13.3</ecNumber>
    </recommendedName>
</protein>
<dbReference type="InterPro" id="IPR052162">
    <property type="entry name" value="Sensor_kinase/Photoreceptor"/>
</dbReference>
<feature type="domain" description="PAC" evidence="9">
    <location>
        <begin position="93"/>
        <end position="145"/>
    </location>
</feature>
<dbReference type="SMART" id="SM00091">
    <property type="entry name" value="PAS"/>
    <property type="match status" value="2"/>
</dbReference>
<dbReference type="InterPro" id="IPR013655">
    <property type="entry name" value="PAS_fold_3"/>
</dbReference>
<dbReference type="PROSITE" id="PS50109">
    <property type="entry name" value="HIS_KIN"/>
    <property type="match status" value="1"/>
</dbReference>
<dbReference type="SMART" id="SM00086">
    <property type="entry name" value="PAC"/>
    <property type="match status" value="2"/>
</dbReference>
<dbReference type="InterPro" id="IPR036097">
    <property type="entry name" value="HisK_dim/P_sf"/>
</dbReference>
<feature type="domain" description="Histidine kinase" evidence="6">
    <location>
        <begin position="405"/>
        <end position="628"/>
    </location>
</feature>
<dbReference type="Pfam" id="PF00512">
    <property type="entry name" value="HisKA"/>
    <property type="match status" value="1"/>
</dbReference>
<dbReference type="EMBL" id="LAZR01000014">
    <property type="protein sequence ID" value="KKO07011.1"/>
    <property type="molecule type" value="Genomic_DNA"/>
</dbReference>
<dbReference type="Pfam" id="PF00072">
    <property type="entry name" value="Response_reg"/>
    <property type="match status" value="1"/>
</dbReference>
<keyword evidence="4" id="KW-0808">Transferase</keyword>
<dbReference type="SMART" id="SM00387">
    <property type="entry name" value="HATPase_c"/>
    <property type="match status" value="1"/>
</dbReference>
<keyword evidence="5" id="KW-0418">Kinase</keyword>
<proteinExistence type="predicted"/>
<dbReference type="InterPro" id="IPR011006">
    <property type="entry name" value="CheY-like_superfamily"/>
</dbReference>
<dbReference type="Pfam" id="PF02518">
    <property type="entry name" value="HATPase_c"/>
    <property type="match status" value="1"/>
</dbReference>
<dbReference type="Gene3D" id="3.40.50.2300">
    <property type="match status" value="1"/>
</dbReference>
<evidence type="ECO:0000256" key="4">
    <source>
        <dbReference type="ARBA" id="ARBA00022679"/>
    </source>
</evidence>
<dbReference type="PROSITE" id="PS50112">
    <property type="entry name" value="PAS"/>
    <property type="match status" value="1"/>
</dbReference>
<dbReference type="AlphaFoldDB" id="A0A0F9VPG9"/>
<dbReference type="InterPro" id="IPR001610">
    <property type="entry name" value="PAC"/>
</dbReference>
<evidence type="ECO:0000259" key="7">
    <source>
        <dbReference type="PROSITE" id="PS50110"/>
    </source>
</evidence>
<dbReference type="SMART" id="SM00448">
    <property type="entry name" value="REC"/>
    <property type="match status" value="1"/>
</dbReference>
<dbReference type="InterPro" id="IPR001789">
    <property type="entry name" value="Sig_transdc_resp-reg_receiver"/>
</dbReference>
<evidence type="ECO:0000256" key="5">
    <source>
        <dbReference type="ARBA" id="ARBA00022777"/>
    </source>
</evidence>
<dbReference type="InterPro" id="IPR000700">
    <property type="entry name" value="PAS-assoc_C"/>
</dbReference>
<evidence type="ECO:0000259" key="6">
    <source>
        <dbReference type="PROSITE" id="PS50109"/>
    </source>
</evidence>
<dbReference type="SUPFAM" id="SSF47384">
    <property type="entry name" value="Homodimeric domain of signal transducing histidine kinase"/>
    <property type="match status" value="1"/>
</dbReference>
<dbReference type="PANTHER" id="PTHR43304:SF1">
    <property type="entry name" value="PAC DOMAIN-CONTAINING PROTEIN"/>
    <property type="match status" value="1"/>
</dbReference>
<accession>A0A0F9VPG9</accession>
<dbReference type="InterPro" id="IPR035965">
    <property type="entry name" value="PAS-like_dom_sf"/>
</dbReference>
<evidence type="ECO:0000256" key="2">
    <source>
        <dbReference type="ARBA" id="ARBA00012438"/>
    </source>
</evidence>
<dbReference type="SUPFAM" id="SSF52172">
    <property type="entry name" value="CheY-like"/>
    <property type="match status" value="1"/>
</dbReference>
<evidence type="ECO:0000256" key="1">
    <source>
        <dbReference type="ARBA" id="ARBA00000085"/>
    </source>
</evidence>
<dbReference type="EC" id="2.7.13.3" evidence="2"/>
<dbReference type="GO" id="GO:0000155">
    <property type="term" value="F:phosphorelay sensor kinase activity"/>
    <property type="evidence" value="ECO:0007669"/>
    <property type="project" value="InterPro"/>
</dbReference>
<gene>
    <name evidence="10" type="ORF">LCGC14_0061970</name>
</gene>
<organism evidence="10">
    <name type="scientific">marine sediment metagenome</name>
    <dbReference type="NCBI Taxonomy" id="412755"/>
    <lineage>
        <taxon>unclassified sequences</taxon>
        <taxon>metagenomes</taxon>
        <taxon>ecological metagenomes</taxon>
    </lineage>
</organism>
<comment type="catalytic activity">
    <reaction evidence="1">
        <text>ATP + protein L-histidine = ADP + protein N-phospho-L-histidine.</text>
        <dbReference type="EC" id="2.7.13.3"/>
    </reaction>
</comment>
<dbReference type="Gene3D" id="3.30.565.10">
    <property type="entry name" value="Histidine kinase-like ATPase, C-terminal domain"/>
    <property type="match status" value="1"/>
</dbReference>
<dbReference type="InterPro" id="IPR004358">
    <property type="entry name" value="Sig_transdc_His_kin-like_C"/>
</dbReference>
<dbReference type="Gene3D" id="1.10.287.130">
    <property type="match status" value="1"/>
</dbReference>
<evidence type="ECO:0000259" key="8">
    <source>
        <dbReference type="PROSITE" id="PS50112"/>
    </source>
</evidence>
<dbReference type="InterPro" id="IPR005467">
    <property type="entry name" value="His_kinase_dom"/>
</dbReference>
<feature type="domain" description="PAS" evidence="8">
    <location>
        <begin position="264"/>
        <end position="336"/>
    </location>
</feature>
<dbReference type="SUPFAM" id="SSF55874">
    <property type="entry name" value="ATPase domain of HSP90 chaperone/DNA topoisomerase II/histidine kinase"/>
    <property type="match status" value="1"/>
</dbReference>
<comment type="caution">
    <text evidence="10">The sequence shown here is derived from an EMBL/GenBank/DDBJ whole genome shotgun (WGS) entry which is preliminary data.</text>
</comment>
<reference evidence="10" key="1">
    <citation type="journal article" date="2015" name="Nature">
        <title>Complex archaea that bridge the gap between prokaryotes and eukaryotes.</title>
        <authorList>
            <person name="Spang A."/>
            <person name="Saw J.H."/>
            <person name="Jorgensen S.L."/>
            <person name="Zaremba-Niedzwiedzka K."/>
            <person name="Martijn J."/>
            <person name="Lind A.E."/>
            <person name="van Eijk R."/>
            <person name="Schleper C."/>
            <person name="Guy L."/>
            <person name="Ettema T.J."/>
        </authorList>
    </citation>
    <scope>NUCLEOTIDE SEQUENCE</scope>
</reference>
<dbReference type="CDD" id="cd18161">
    <property type="entry name" value="REC_hyHK_blue-like"/>
    <property type="match status" value="1"/>
</dbReference>
<evidence type="ECO:0000259" key="9">
    <source>
        <dbReference type="PROSITE" id="PS50113"/>
    </source>
</evidence>
<dbReference type="SUPFAM" id="SSF55785">
    <property type="entry name" value="PYP-like sensor domain (PAS domain)"/>
    <property type="match status" value="3"/>
</dbReference>
<sequence length="772" mass="87027">MIEKNARDFIMSHQDTLKMSELLRIAGAAAKLGGWSLDLVNNKMHWSPETRAMHQVPPDYQPTLATGMDFYAPEHRERIRVAVDKCMTDGTSFDEVLQVITAQGKRLWARAIGEAVRDPDGTIIEIHGAFQDISELIAARERSESLSRQLQQTLENISDAFMLIDHDWRFGFMNTQAEILLLRRKDDLRGKHIWDEFPAARDTSFRHNYELAMREQRTTRFTEFYPEPLNAWFDVSAYPTQDGLAVYFRDVTERVASEESLRISDERFSLIAKATNDVIWDWSFDTDIMWWNDNLLTVFGYDPYVPAPDYVSWTNKIHDDDRSRVLDGVRRVLDSSTNSWHDQYRFMHADGSTRIVSDRGFVIRDAEGTPMRMVGSMMDITESVAMDERLQQAQKLEAVGQLTGGVAHDFNNLLTVILGNAELLTEQLSDQQQLRLLAEMTATAAERGAELTNRLLAFSRRQPLDPQNVNINKLIQNMDSLLRRTLQENIDIETVYAGGLWLSEVDPGQLEGAILNLAINARDAMPAGGKLTIETGNAQLDQHYADGHDEVLPGQYVMVSVSDTGTGMTPDVLKKAFEPFFTTKQIGRGSGLGLSMVFGFTKQSGGHVKIYSEVGEGTTIKLYLPRSVSTDDGVYEGHLTPAIEGGTENILLVEDDPLVREHVSKELRALGYRVNTASHADEALNILKQLSDIDLLFTDIVMPGTMNGRQLAELACQLRPGTRVLFTSGYTENAIVHHGRLDRGVHLLNKPYRRQELAAKVRKVLDEPNTEH</sequence>
<dbReference type="CDD" id="cd00082">
    <property type="entry name" value="HisKA"/>
    <property type="match status" value="1"/>
</dbReference>
<dbReference type="Pfam" id="PF08448">
    <property type="entry name" value="PAS_4"/>
    <property type="match status" value="1"/>
</dbReference>
<dbReference type="InterPro" id="IPR036890">
    <property type="entry name" value="HATPase_C_sf"/>
</dbReference>
<dbReference type="SMART" id="SM00388">
    <property type="entry name" value="HisKA"/>
    <property type="match status" value="1"/>
</dbReference>
<dbReference type="InterPro" id="IPR013656">
    <property type="entry name" value="PAS_4"/>
</dbReference>
<dbReference type="Gene3D" id="3.30.450.20">
    <property type="entry name" value="PAS domain"/>
    <property type="match status" value="3"/>
</dbReference>
<dbReference type="CDD" id="cd16919">
    <property type="entry name" value="HATPase_CckA-like"/>
    <property type="match status" value="1"/>
</dbReference>